<accession>A0A1X0R1Z3</accession>
<gene>
    <name evidence="1" type="ORF">BCV72DRAFT_129248</name>
</gene>
<dbReference type="AlphaFoldDB" id="A0A1X0R1Z3"/>
<proteinExistence type="predicted"/>
<reference evidence="1" key="1">
    <citation type="journal article" date="2016" name="Proc. Natl. Acad. Sci. U.S.A.">
        <title>Lipid metabolic changes in an early divergent fungus govern the establishment of a mutualistic symbiosis with endobacteria.</title>
        <authorList>
            <person name="Lastovetsky O.A."/>
            <person name="Gaspar M.L."/>
            <person name="Mondo S.J."/>
            <person name="LaButti K.M."/>
            <person name="Sandor L."/>
            <person name="Grigoriev I.V."/>
            <person name="Henry S.A."/>
            <person name="Pawlowska T.E."/>
        </authorList>
    </citation>
    <scope>NUCLEOTIDE SEQUENCE [LARGE SCALE GENOMIC DNA]</scope>
    <source>
        <strain evidence="1">ATCC 52814</strain>
    </source>
</reference>
<dbReference type="OrthoDB" id="2220295at2759"/>
<sequence length="93" mass="10756">MPSRKTLKSCQDQLQKVKELAEELSHKQYSQKDVHKLQQKLHHIDAQYKEGIIDDRNVNDPTDDPYEHEGQAQLAEDLSATHDMLTKMLANTD</sequence>
<organism evidence="1">
    <name type="scientific">Rhizopus microsporus var. microsporus</name>
    <dbReference type="NCBI Taxonomy" id="86635"/>
    <lineage>
        <taxon>Eukaryota</taxon>
        <taxon>Fungi</taxon>
        <taxon>Fungi incertae sedis</taxon>
        <taxon>Mucoromycota</taxon>
        <taxon>Mucoromycotina</taxon>
        <taxon>Mucoromycetes</taxon>
        <taxon>Mucorales</taxon>
        <taxon>Mucorineae</taxon>
        <taxon>Rhizopodaceae</taxon>
        <taxon>Rhizopus</taxon>
    </lineage>
</organism>
<evidence type="ECO:0000313" key="1">
    <source>
        <dbReference type="EMBL" id="ORE06032.1"/>
    </source>
</evidence>
<name>A0A1X0R1Z3_RHIZD</name>
<dbReference type="VEuPathDB" id="FungiDB:BCV72DRAFT_129248"/>
<dbReference type="EMBL" id="KV921931">
    <property type="protein sequence ID" value="ORE06032.1"/>
    <property type="molecule type" value="Genomic_DNA"/>
</dbReference>
<protein>
    <recommendedName>
        <fullName evidence="2">Tubulin-specific chaperone A</fullName>
    </recommendedName>
</protein>
<dbReference type="Proteomes" id="UP000242414">
    <property type="component" value="Unassembled WGS sequence"/>
</dbReference>
<evidence type="ECO:0008006" key="2">
    <source>
        <dbReference type="Google" id="ProtNLM"/>
    </source>
</evidence>